<organism evidence="2 3">
    <name type="scientific">Pontibacter diazotrophicus</name>
    <dbReference type="NCBI Taxonomy" id="1400979"/>
    <lineage>
        <taxon>Bacteria</taxon>
        <taxon>Pseudomonadati</taxon>
        <taxon>Bacteroidota</taxon>
        <taxon>Cytophagia</taxon>
        <taxon>Cytophagales</taxon>
        <taxon>Hymenobacteraceae</taxon>
        <taxon>Pontibacter</taxon>
    </lineage>
</organism>
<name>A0A3D8L3Z3_9BACT</name>
<keyword evidence="3" id="KW-1185">Reference proteome</keyword>
<keyword evidence="1" id="KW-0812">Transmembrane</keyword>
<dbReference type="OrthoDB" id="7548156at2"/>
<evidence type="ECO:0000313" key="2">
    <source>
        <dbReference type="EMBL" id="RDV12013.1"/>
    </source>
</evidence>
<dbReference type="AlphaFoldDB" id="A0A3D8L3Z3"/>
<protein>
    <recommendedName>
        <fullName evidence="4">Aspartyl protease</fullName>
    </recommendedName>
</protein>
<comment type="caution">
    <text evidence="2">The sequence shown here is derived from an EMBL/GenBank/DDBJ whole genome shotgun (WGS) entry which is preliminary data.</text>
</comment>
<accession>A0A3D8L3Z3</accession>
<keyword evidence="1" id="KW-1133">Transmembrane helix</keyword>
<sequence length="324" mass="35964">MKTLKRVLVSLIAIILISVIGGYFYFKSQFQPPANQLVLGDSITPTPFVWLGDSTENGVDEYSAMVLPVTLEGIPGTYYMQFDLGAPYSLFYGKVLTSLNEKYNKIVIHQNGDASSLEQFSFKVGNTDIFAKTIKVKDYGSAIDWNDSSRARIVGTIGADFIEDKVLTIDYKHENISVASEIPHELANAAQFSDFRFESRRVLLPSKIDGQEQTLLFDTGASAFELLTDKSTWNELSKAGSKEETYEANSWGKKLIVHNIQSNSLIAFGSVELPLSMVTYIEGTGFMQNMLMKFSGMGGMIGNKLFIGNILVLDTKNQKYALIE</sequence>
<evidence type="ECO:0000256" key="1">
    <source>
        <dbReference type="SAM" id="Phobius"/>
    </source>
</evidence>
<keyword evidence="1" id="KW-0472">Membrane</keyword>
<feature type="transmembrane region" description="Helical" evidence="1">
    <location>
        <begin position="7"/>
        <end position="26"/>
    </location>
</feature>
<evidence type="ECO:0008006" key="4">
    <source>
        <dbReference type="Google" id="ProtNLM"/>
    </source>
</evidence>
<proteinExistence type="predicted"/>
<evidence type="ECO:0000313" key="3">
    <source>
        <dbReference type="Proteomes" id="UP000256708"/>
    </source>
</evidence>
<dbReference type="EMBL" id="QRGR01000035">
    <property type="protein sequence ID" value="RDV12013.1"/>
    <property type="molecule type" value="Genomic_DNA"/>
</dbReference>
<dbReference type="RefSeq" id="WP_115567954.1">
    <property type="nucleotide sequence ID" value="NZ_QRGR01000035.1"/>
</dbReference>
<gene>
    <name evidence="2" type="ORF">DXT99_23065</name>
</gene>
<reference evidence="3" key="1">
    <citation type="submission" date="2018-08" db="EMBL/GenBank/DDBJ databases">
        <authorList>
            <person name="Liu Z.-W."/>
            <person name="Du Z.-J."/>
        </authorList>
    </citation>
    <scope>NUCLEOTIDE SEQUENCE [LARGE SCALE GENOMIC DNA]</scope>
    <source>
        <strain evidence="3">H4X</strain>
    </source>
</reference>
<dbReference type="Proteomes" id="UP000256708">
    <property type="component" value="Unassembled WGS sequence"/>
</dbReference>